<feature type="region of interest" description="Disordered" evidence="1">
    <location>
        <begin position="27"/>
        <end position="64"/>
    </location>
</feature>
<evidence type="ECO:0000313" key="4">
    <source>
        <dbReference type="Proteomes" id="UP000002051"/>
    </source>
</evidence>
<accession>A0A072VEY6</accession>
<reference evidence="3" key="3">
    <citation type="submission" date="2015-04" db="UniProtKB">
        <authorList>
            <consortium name="EnsemblPlants"/>
        </authorList>
    </citation>
    <scope>IDENTIFICATION</scope>
    <source>
        <strain evidence="3">cv. Jemalong A17</strain>
    </source>
</reference>
<dbReference type="HOGENOM" id="CLU_2641794_0_0_1"/>
<feature type="compositionally biased region" description="Basic residues" evidence="1">
    <location>
        <begin position="29"/>
        <end position="41"/>
    </location>
</feature>
<reference evidence="2 4" key="1">
    <citation type="journal article" date="2011" name="Nature">
        <title>The Medicago genome provides insight into the evolution of rhizobial symbioses.</title>
        <authorList>
            <person name="Young N.D."/>
            <person name="Debelle F."/>
            <person name="Oldroyd G.E."/>
            <person name="Geurts R."/>
            <person name="Cannon S.B."/>
            <person name="Udvardi M.K."/>
            <person name="Benedito V.A."/>
            <person name="Mayer K.F."/>
            <person name="Gouzy J."/>
            <person name="Schoof H."/>
            <person name="Van de Peer Y."/>
            <person name="Proost S."/>
            <person name="Cook D.R."/>
            <person name="Meyers B.C."/>
            <person name="Spannagl M."/>
            <person name="Cheung F."/>
            <person name="De Mita S."/>
            <person name="Krishnakumar V."/>
            <person name="Gundlach H."/>
            <person name="Zhou S."/>
            <person name="Mudge J."/>
            <person name="Bharti A.K."/>
            <person name="Murray J.D."/>
            <person name="Naoumkina M.A."/>
            <person name="Rosen B."/>
            <person name="Silverstein K.A."/>
            <person name="Tang H."/>
            <person name="Rombauts S."/>
            <person name="Zhao P.X."/>
            <person name="Zhou P."/>
            <person name="Barbe V."/>
            <person name="Bardou P."/>
            <person name="Bechner M."/>
            <person name="Bellec A."/>
            <person name="Berger A."/>
            <person name="Berges H."/>
            <person name="Bidwell S."/>
            <person name="Bisseling T."/>
            <person name="Choisne N."/>
            <person name="Couloux A."/>
            <person name="Denny R."/>
            <person name="Deshpande S."/>
            <person name="Dai X."/>
            <person name="Doyle J.J."/>
            <person name="Dudez A.M."/>
            <person name="Farmer A.D."/>
            <person name="Fouteau S."/>
            <person name="Franken C."/>
            <person name="Gibelin C."/>
            <person name="Gish J."/>
            <person name="Goldstein S."/>
            <person name="Gonzalez A.J."/>
            <person name="Green P.J."/>
            <person name="Hallab A."/>
            <person name="Hartog M."/>
            <person name="Hua A."/>
            <person name="Humphray S.J."/>
            <person name="Jeong D.H."/>
            <person name="Jing Y."/>
            <person name="Jocker A."/>
            <person name="Kenton S.M."/>
            <person name="Kim D.J."/>
            <person name="Klee K."/>
            <person name="Lai H."/>
            <person name="Lang C."/>
            <person name="Lin S."/>
            <person name="Macmil S.L."/>
            <person name="Magdelenat G."/>
            <person name="Matthews L."/>
            <person name="McCorrison J."/>
            <person name="Monaghan E.L."/>
            <person name="Mun J.H."/>
            <person name="Najar F.Z."/>
            <person name="Nicholson C."/>
            <person name="Noirot C."/>
            <person name="O'Bleness M."/>
            <person name="Paule C.R."/>
            <person name="Poulain J."/>
            <person name="Prion F."/>
            <person name="Qin B."/>
            <person name="Qu C."/>
            <person name="Retzel E.F."/>
            <person name="Riddle C."/>
            <person name="Sallet E."/>
            <person name="Samain S."/>
            <person name="Samson N."/>
            <person name="Sanders I."/>
            <person name="Saurat O."/>
            <person name="Scarpelli C."/>
            <person name="Schiex T."/>
            <person name="Segurens B."/>
            <person name="Severin A.J."/>
            <person name="Sherrier D.J."/>
            <person name="Shi R."/>
            <person name="Sims S."/>
            <person name="Singer S.R."/>
            <person name="Sinharoy S."/>
            <person name="Sterck L."/>
            <person name="Viollet A."/>
            <person name="Wang B.B."/>
            <person name="Wang K."/>
            <person name="Wang M."/>
            <person name="Wang X."/>
            <person name="Warfsmann J."/>
            <person name="Weissenbach J."/>
            <person name="White D.D."/>
            <person name="White J.D."/>
            <person name="Wiley G.B."/>
            <person name="Wincker P."/>
            <person name="Xing Y."/>
            <person name="Yang L."/>
            <person name="Yao Z."/>
            <person name="Ying F."/>
            <person name="Zhai J."/>
            <person name="Zhou L."/>
            <person name="Zuber A."/>
            <person name="Denarie J."/>
            <person name="Dixon R.A."/>
            <person name="May G.D."/>
            <person name="Schwartz D.C."/>
            <person name="Rogers J."/>
            <person name="Quetier F."/>
            <person name="Town C.D."/>
            <person name="Roe B.A."/>
        </authorList>
    </citation>
    <scope>NUCLEOTIDE SEQUENCE [LARGE SCALE GENOMIC DNA]</scope>
    <source>
        <strain evidence="2">A17</strain>
        <strain evidence="3 4">cv. Jemalong A17</strain>
    </source>
</reference>
<protein>
    <submittedName>
        <fullName evidence="2 3">Uncharacterized protein</fullName>
    </submittedName>
</protein>
<evidence type="ECO:0000313" key="2">
    <source>
        <dbReference type="EMBL" id="KEH36725.1"/>
    </source>
</evidence>
<evidence type="ECO:0000256" key="1">
    <source>
        <dbReference type="SAM" id="MobiDB-lite"/>
    </source>
</evidence>
<keyword evidence="4" id="KW-1185">Reference proteome</keyword>
<dbReference type="EMBL" id="CM001218">
    <property type="protein sequence ID" value="KEH36725.1"/>
    <property type="molecule type" value="Genomic_DNA"/>
</dbReference>
<proteinExistence type="predicted"/>
<dbReference type="EnsemblPlants" id="KEH36725">
    <property type="protein sequence ID" value="KEH36725"/>
    <property type="gene ID" value="MTR_2g020815"/>
</dbReference>
<organism evidence="2 4">
    <name type="scientific">Medicago truncatula</name>
    <name type="common">Barrel medic</name>
    <name type="synonym">Medicago tribuloides</name>
    <dbReference type="NCBI Taxonomy" id="3880"/>
    <lineage>
        <taxon>Eukaryota</taxon>
        <taxon>Viridiplantae</taxon>
        <taxon>Streptophyta</taxon>
        <taxon>Embryophyta</taxon>
        <taxon>Tracheophyta</taxon>
        <taxon>Spermatophyta</taxon>
        <taxon>Magnoliopsida</taxon>
        <taxon>eudicotyledons</taxon>
        <taxon>Gunneridae</taxon>
        <taxon>Pentapetalae</taxon>
        <taxon>rosids</taxon>
        <taxon>fabids</taxon>
        <taxon>Fabales</taxon>
        <taxon>Fabaceae</taxon>
        <taxon>Papilionoideae</taxon>
        <taxon>50 kb inversion clade</taxon>
        <taxon>NPAAA clade</taxon>
        <taxon>Hologalegina</taxon>
        <taxon>IRL clade</taxon>
        <taxon>Trifolieae</taxon>
        <taxon>Medicago</taxon>
    </lineage>
</organism>
<dbReference type="AlphaFoldDB" id="A0A072VEY6"/>
<dbReference type="Proteomes" id="UP000002051">
    <property type="component" value="Chromosome 2"/>
</dbReference>
<gene>
    <name evidence="2" type="ordered locus">MTR_2g020815</name>
</gene>
<sequence length="77" mass="9694">MFKKRWYYLEKEGCGGSRCSSLMMAMEKGRRRHREPRRTRMTRTDRVSKKREREREMEERHENERNGWHHFSVPTFF</sequence>
<evidence type="ECO:0000313" key="3">
    <source>
        <dbReference type="EnsemblPlants" id="KEH36725"/>
    </source>
</evidence>
<reference evidence="2 4" key="2">
    <citation type="journal article" date="2014" name="BMC Genomics">
        <title>An improved genome release (version Mt4.0) for the model legume Medicago truncatula.</title>
        <authorList>
            <person name="Tang H."/>
            <person name="Krishnakumar V."/>
            <person name="Bidwell S."/>
            <person name="Rosen B."/>
            <person name="Chan A."/>
            <person name="Zhou S."/>
            <person name="Gentzbittel L."/>
            <person name="Childs K.L."/>
            <person name="Yandell M."/>
            <person name="Gundlach H."/>
            <person name="Mayer K.F."/>
            <person name="Schwartz D.C."/>
            <person name="Town C.D."/>
        </authorList>
    </citation>
    <scope>GENOME REANNOTATION</scope>
    <source>
        <strain evidence="2">A17</strain>
        <strain evidence="3 4">cv. Jemalong A17</strain>
    </source>
</reference>
<name>A0A072VEY6_MEDTR</name>
<feature type="compositionally biased region" description="Basic and acidic residues" evidence="1">
    <location>
        <begin position="42"/>
        <end position="64"/>
    </location>
</feature>